<dbReference type="RefSeq" id="WP_189424486.1">
    <property type="nucleotide sequence ID" value="NZ_BMZE01000001.1"/>
</dbReference>
<reference evidence="2" key="1">
    <citation type="journal article" date="2014" name="Int. J. Syst. Evol. Microbiol.">
        <title>Complete genome sequence of Corynebacterium casei LMG S-19264T (=DSM 44701T), isolated from a smear-ripened cheese.</title>
        <authorList>
            <consortium name="US DOE Joint Genome Institute (JGI-PGF)"/>
            <person name="Walter F."/>
            <person name="Albersmeier A."/>
            <person name="Kalinowski J."/>
            <person name="Ruckert C."/>
        </authorList>
    </citation>
    <scope>NUCLEOTIDE SEQUENCE</scope>
    <source>
        <strain evidence="2">KCTC 32437</strain>
    </source>
</reference>
<gene>
    <name evidence="2" type="ORF">GCM10007989_13400</name>
</gene>
<dbReference type="Gene3D" id="1.10.287.1490">
    <property type="match status" value="1"/>
</dbReference>
<sequence length="131" mass="15678">MKNALKNMTLDQLRQERDRLDDQRSALDRQYDALEARWDEKSVLLDGWHKRMNKISHRILEIAKGAEAMAGEVDDLFERQDKLFARYEMRTQERRQINGAMQVIDKEIDRLYRRLSRIHMRMHALRAPVAA</sequence>
<comment type="caution">
    <text evidence="2">The sequence shown here is derived from an EMBL/GenBank/DDBJ whole genome shotgun (WGS) entry which is preliminary data.</text>
</comment>
<organism evidence="2 3">
    <name type="scientific">Devosia pacifica</name>
    <dbReference type="NCBI Taxonomy" id="1335967"/>
    <lineage>
        <taxon>Bacteria</taxon>
        <taxon>Pseudomonadati</taxon>
        <taxon>Pseudomonadota</taxon>
        <taxon>Alphaproteobacteria</taxon>
        <taxon>Hyphomicrobiales</taxon>
        <taxon>Devosiaceae</taxon>
        <taxon>Devosia</taxon>
    </lineage>
</organism>
<keyword evidence="3" id="KW-1185">Reference proteome</keyword>
<dbReference type="EMBL" id="BMZE01000001">
    <property type="protein sequence ID" value="GHA19228.1"/>
    <property type="molecule type" value="Genomic_DNA"/>
</dbReference>
<accession>A0A918S1H6</accession>
<evidence type="ECO:0000256" key="1">
    <source>
        <dbReference type="SAM" id="Coils"/>
    </source>
</evidence>
<feature type="coiled-coil region" evidence="1">
    <location>
        <begin position="3"/>
        <end position="37"/>
    </location>
</feature>
<name>A0A918S1H6_9HYPH</name>
<dbReference type="Proteomes" id="UP000646579">
    <property type="component" value="Unassembled WGS sequence"/>
</dbReference>
<keyword evidence="1" id="KW-0175">Coiled coil</keyword>
<reference evidence="2" key="2">
    <citation type="submission" date="2020-09" db="EMBL/GenBank/DDBJ databases">
        <authorList>
            <person name="Sun Q."/>
            <person name="Kim S."/>
        </authorList>
    </citation>
    <scope>NUCLEOTIDE SEQUENCE</scope>
    <source>
        <strain evidence="2">KCTC 32437</strain>
    </source>
</reference>
<evidence type="ECO:0000313" key="2">
    <source>
        <dbReference type="EMBL" id="GHA19228.1"/>
    </source>
</evidence>
<protein>
    <submittedName>
        <fullName evidence="2">Uncharacterized protein</fullName>
    </submittedName>
</protein>
<proteinExistence type="predicted"/>
<dbReference type="AlphaFoldDB" id="A0A918S1H6"/>
<evidence type="ECO:0000313" key="3">
    <source>
        <dbReference type="Proteomes" id="UP000646579"/>
    </source>
</evidence>